<dbReference type="AlphaFoldDB" id="A0A6B3NFE6"/>
<organism evidence="1">
    <name type="scientific">Symploca sp. SIO1C4</name>
    <dbReference type="NCBI Taxonomy" id="2607765"/>
    <lineage>
        <taxon>Bacteria</taxon>
        <taxon>Bacillati</taxon>
        <taxon>Cyanobacteriota</taxon>
        <taxon>Cyanophyceae</taxon>
        <taxon>Coleofasciculales</taxon>
        <taxon>Coleofasciculaceae</taxon>
        <taxon>Symploca</taxon>
    </lineage>
</organism>
<dbReference type="EMBL" id="JAAHFQ010000205">
    <property type="protein sequence ID" value="NER28381.1"/>
    <property type="molecule type" value="Genomic_DNA"/>
</dbReference>
<proteinExistence type="predicted"/>
<gene>
    <name evidence="1" type="ORF">F6J89_12290</name>
</gene>
<comment type="caution">
    <text evidence="1">The sequence shown here is derived from an EMBL/GenBank/DDBJ whole genome shotgun (WGS) entry which is preliminary data.</text>
</comment>
<feature type="non-terminal residue" evidence="1">
    <location>
        <position position="1"/>
    </location>
</feature>
<sequence>EANAKGEEAKREVLTTYAGLALGMWRSAEEQTDQKRTKLLNKSLQLRQKVMTDDPLNFQPEALGKNWLWSEQAIKDWQSLLAMSN</sequence>
<accession>A0A6B3NFE6</accession>
<name>A0A6B3NFE6_9CYAN</name>
<protein>
    <submittedName>
        <fullName evidence="1">Uncharacterized protein</fullName>
    </submittedName>
</protein>
<reference evidence="1" key="1">
    <citation type="submission" date="2019-11" db="EMBL/GenBank/DDBJ databases">
        <title>Genomic insights into an expanded diversity of filamentous marine cyanobacteria reveals the extraordinary biosynthetic potential of Moorea and Okeania.</title>
        <authorList>
            <person name="Ferreira Leao T."/>
            <person name="Wang M."/>
            <person name="Moss N."/>
            <person name="Da Silva R."/>
            <person name="Sanders J."/>
            <person name="Nurk S."/>
            <person name="Gurevich A."/>
            <person name="Humphrey G."/>
            <person name="Reher R."/>
            <person name="Zhu Q."/>
            <person name="Belda-Ferre P."/>
            <person name="Glukhov E."/>
            <person name="Rex R."/>
            <person name="Dorrestein P.C."/>
            <person name="Knight R."/>
            <person name="Pevzner P."/>
            <person name="Gerwick W.H."/>
            <person name="Gerwick L."/>
        </authorList>
    </citation>
    <scope>NUCLEOTIDE SEQUENCE</scope>
    <source>
        <strain evidence="1">SIO1C4</strain>
    </source>
</reference>
<evidence type="ECO:0000313" key="1">
    <source>
        <dbReference type="EMBL" id="NER28381.1"/>
    </source>
</evidence>